<comment type="catalytic activity">
    <reaction evidence="2">
        <text>1,4-dihydroxy-2-naphthoyl-CoA + H2O = 1,4-dihydroxy-2-naphthoate + CoA + H(+)</text>
        <dbReference type="Rhea" id="RHEA:26309"/>
        <dbReference type="ChEBI" id="CHEBI:11173"/>
        <dbReference type="ChEBI" id="CHEBI:15377"/>
        <dbReference type="ChEBI" id="CHEBI:15378"/>
        <dbReference type="ChEBI" id="CHEBI:57287"/>
        <dbReference type="ChEBI" id="CHEBI:58897"/>
        <dbReference type="EC" id="3.1.2.28"/>
    </reaction>
</comment>
<dbReference type="SUPFAM" id="SSF54637">
    <property type="entry name" value="Thioesterase/thiol ester dehydrase-isomerase"/>
    <property type="match status" value="1"/>
</dbReference>
<name>A0A1X4GAL3_9CYAN</name>
<accession>A0A1X4GAL3</accession>
<feature type="active site" evidence="2">
    <location>
        <position position="15"/>
    </location>
</feature>
<protein>
    <recommendedName>
        <fullName evidence="2">1,4-dihydroxy-2-naphthoyl-CoA hydrolase</fullName>
        <shortName evidence="2">DHNA-CoA hydrolase</shortName>
        <ecNumber evidence="2">3.1.2.28</ecNumber>
    </recommendedName>
    <alternativeName>
        <fullName evidence="2">DHNA-CoA thioesterase</fullName>
    </alternativeName>
</protein>
<keyword evidence="1 2" id="KW-0378">Hydrolase</keyword>
<dbReference type="Proteomes" id="UP000192997">
    <property type="component" value="Unassembled WGS sequence"/>
</dbReference>
<proteinExistence type="inferred from homology"/>
<dbReference type="EC" id="3.1.2.28" evidence="2"/>
<comment type="similarity">
    <text evidence="2">Belongs to the 4-hydroxybenzoyl-CoA thioesterase family. DHNA-CoA hydrolase subfamily.</text>
</comment>
<dbReference type="Pfam" id="PF13279">
    <property type="entry name" value="4HBT_2"/>
    <property type="match status" value="1"/>
</dbReference>
<organism evidence="3 4">
    <name type="scientific">Cylindrospermopsis raciborskii CENA303</name>
    <dbReference type="NCBI Taxonomy" id="1170769"/>
    <lineage>
        <taxon>Bacteria</taxon>
        <taxon>Bacillati</taxon>
        <taxon>Cyanobacteriota</taxon>
        <taxon>Cyanophyceae</taxon>
        <taxon>Nostocales</taxon>
        <taxon>Aphanizomenonaceae</taxon>
        <taxon>Cylindrospermopsis</taxon>
    </lineage>
</organism>
<dbReference type="EMBL" id="NBYN01000014">
    <property type="protein sequence ID" value="OSO94221.1"/>
    <property type="molecule type" value="Genomic_DNA"/>
</dbReference>
<dbReference type="PANTHER" id="PTHR31793">
    <property type="entry name" value="4-HYDROXYBENZOYL-COA THIOESTERASE FAMILY MEMBER"/>
    <property type="match status" value="1"/>
</dbReference>
<evidence type="ECO:0000256" key="2">
    <source>
        <dbReference type="HAMAP-Rule" id="MF_02101"/>
    </source>
</evidence>
<dbReference type="GO" id="GO:0061522">
    <property type="term" value="F:1,4-dihydroxy-2-naphthoyl-CoA thioesterase activity"/>
    <property type="evidence" value="ECO:0007669"/>
    <property type="project" value="UniProtKB-EC"/>
</dbReference>
<dbReference type="AlphaFoldDB" id="A0A1X4GAL3"/>
<dbReference type="UniPathway" id="UPA00995"/>
<dbReference type="GO" id="GO:0042372">
    <property type="term" value="P:phylloquinone biosynthetic process"/>
    <property type="evidence" value="ECO:0007669"/>
    <property type="project" value="UniProtKB-UniRule"/>
</dbReference>
<dbReference type="Gene3D" id="3.10.129.10">
    <property type="entry name" value="Hotdog Thioesterase"/>
    <property type="match status" value="1"/>
</dbReference>
<comment type="caution">
    <text evidence="3">The sequence shown here is derived from an EMBL/GenBank/DDBJ whole genome shotgun (WGS) entry which is preliminary data.</text>
</comment>
<evidence type="ECO:0000313" key="4">
    <source>
        <dbReference type="Proteomes" id="UP000192997"/>
    </source>
</evidence>
<reference evidence="4" key="1">
    <citation type="submission" date="2017-04" db="EMBL/GenBank/DDBJ databases">
        <authorList>
            <person name="Abreu V.A."/>
            <person name="Popin R.V."/>
            <person name="Rigonato J."/>
            <person name="Andreote A.P."/>
            <person name="Schaker P.C."/>
            <person name="Hoff-Risseti C."/>
            <person name="Alvarenga D.O."/>
            <person name="Varani A.M."/>
            <person name="Fiore M.F."/>
        </authorList>
    </citation>
    <scope>NUCLEOTIDE SEQUENCE [LARGE SCALE GENOMIC DNA]</scope>
    <source>
        <strain evidence="4">CENA303</strain>
    </source>
</reference>
<dbReference type="GO" id="GO:0047617">
    <property type="term" value="F:fatty acyl-CoA hydrolase activity"/>
    <property type="evidence" value="ECO:0007669"/>
    <property type="project" value="TreeGrafter"/>
</dbReference>
<dbReference type="CDD" id="cd00586">
    <property type="entry name" value="4HBT"/>
    <property type="match status" value="1"/>
</dbReference>
<comment type="pathway">
    <text evidence="2">Cofactor biosynthesis; phylloquinone biosynthesis.</text>
</comment>
<dbReference type="HAMAP" id="MF_02101">
    <property type="entry name" value="DHNA_CoA_hydrolase"/>
    <property type="match status" value="1"/>
</dbReference>
<evidence type="ECO:0000256" key="1">
    <source>
        <dbReference type="ARBA" id="ARBA00022801"/>
    </source>
</evidence>
<dbReference type="InterPro" id="IPR022829">
    <property type="entry name" value="DHNA_CoA_hydrolase"/>
</dbReference>
<dbReference type="InterPro" id="IPR029069">
    <property type="entry name" value="HotDog_dom_sf"/>
</dbReference>
<gene>
    <name evidence="3" type="ORF">B7O87_03375</name>
</gene>
<comment type="function">
    <text evidence="2">Catalyzes the hydrolysis of 1,4-dihydroxy-2-naphthoyl-CoA (DHNA-CoA) to 1,4-dihydroxy-2-naphthoate (DHNA), a reaction involved in phylloquinone (vitamin K1) biosynthesis.</text>
</comment>
<dbReference type="UniPathway" id="UPA01057">
    <property type="reaction ID" value="UER01033"/>
</dbReference>
<evidence type="ECO:0000313" key="3">
    <source>
        <dbReference type="EMBL" id="OSO94221.1"/>
    </source>
</evidence>
<dbReference type="PANTHER" id="PTHR31793:SF37">
    <property type="entry name" value="ACYL-COA THIOESTER HYDROLASE YBGC"/>
    <property type="match status" value="1"/>
</dbReference>
<dbReference type="RefSeq" id="WP_009344367.1">
    <property type="nucleotide sequence ID" value="NZ_NBYN01000014.1"/>
</dbReference>
<comment type="pathway">
    <text evidence="2">Quinol/quinone metabolism; 1,4-dihydroxy-2-naphthoate biosynthesis; 1,4-dihydroxy-2-naphthoate from chorismate: step 7/7.</text>
</comment>
<dbReference type="InterPro" id="IPR050563">
    <property type="entry name" value="4-hydroxybenzoyl-CoA_TE"/>
</dbReference>
<sequence length="149" mass="17164">MIFTYQRTIRFADTDAAGVVYFANILNICHEAYEDSLIHVNINMRNFFTHPSIAYPIVHASADYLRPIYCGDKLIINLIPKKITGDKFDINYEINVSNVIVAKAITRHVCIDVATGTKRQMSGEIISWLETNRRDVEDIERKKSREEII</sequence>